<dbReference type="KEGG" id="sme:SMa0026"/>
<evidence type="ECO:0000313" key="3">
    <source>
        <dbReference type="EMBL" id="AAK64671.1"/>
    </source>
</evidence>
<reference evidence="4" key="2">
    <citation type="journal article" date="2001" name="Science">
        <title>The composite genome of the legume symbiont Sinorhizobium meliloti.</title>
        <authorList>
            <person name="Galibert F."/>
            <person name="Finan T.M."/>
            <person name="Long S.R."/>
            <person name="Puehler A."/>
            <person name="Abola P."/>
            <person name="Ampe F."/>
            <person name="Barloy-Hubler F."/>
            <person name="Barnett M.J."/>
            <person name="Becker A."/>
            <person name="Boistard P."/>
            <person name="Bothe G."/>
            <person name="Boutry M."/>
            <person name="Bowser L."/>
            <person name="Buhrmester J."/>
            <person name="Cadieu E."/>
            <person name="Capela D."/>
            <person name="Chain P."/>
            <person name="Cowie A."/>
            <person name="Davis R.W."/>
            <person name="Dreano S."/>
            <person name="Federspiel N.A."/>
            <person name="Fisher R.F."/>
            <person name="Gloux S."/>
            <person name="Godrie T."/>
            <person name="Goffeau A."/>
            <person name="Golding B."/>
            <person name="Gouzy J."/>
            <person name="Gurjal M."/>
            <person name="Hernandez-Lucas I."/>
            <person name="Hong A."/>
            <person name="Huizar L."/>
            <person name="Hyman R.W."/>
            <person name="Jones T."/>
            <person name="Kahn D."/>
            <person name="Kahn M.L."/>
            <person name="Kalman S."/>
            <person name="Keating D.H."/>
            <person name="Kiss E."/>
            <person name="Komp C."/>
            <person name="Lelaure V."/>
            <person name="Masuy D."/>
            <person name="Palm C."/>
            <person name="Peck M.C."/>
            <person name="Pohl T.M."/>
            <person name="Portetelle D."/>
            <person name="Purnelle B."/>
            <person name="Ramsperger U."/>
            <person name="Surzycki R."/>
            <person name="Thebault P."/>
            <person name="Vandenbol M."/>
            <person name="Vorhoelter F.J."/>
            <person name="Weidner S."/>
            <person name="Wells D.H."/>
            <person name="Wong K."/>
            <person name="Yeh K.-C."/>
            <person name="Batut J."/>
        </authorList>
    </citation>
    <scope>NUCLEOTIDE SEQUENCE [LARGE SCALE GENOMIC DNA]</scope>
    <source>
        <strain evidence="4">1021</strain>
        <plasmid evidence="4">Plasmid pSymA</plasmid>
    </source>
</reference>
<dbReference type="HOGENOM" id="CLU_1991195_0_0_5"/>
<keyword evidence="3" id="KW-0614">Plasmid</keyword>
<feature type="region of interest" description="Disordered" evidence="1">
    <location>
        <begin position="44"/>
        <end position="142"/>
    </location>
</feature>
<organism evidence="3 4">
    <name type="scientific">Rhizobium meliloti (strain 1021)</name>
    <name type="common">Ensifer meliloti</name>
    <name type="synonym">Sinorhizobium meliloti</name>
    <dbReference type="NCBI Taxonomy" id="266834"/>
    <lineage>
        <taxon>Bacteria</taxon>
        <taxon>Pseudomonadati</taxon>
        <taxon>Pseudomonadota</taxon>
        <taxon>Alphaproteobacteria</taxon>
        <taxon>Hyphomicrobiales</taxon>
        <taxon>Rhizobiaceae</taxon>
        <taxon>Sinorhizobium/Ensifer group</taxon>
        <taxon>Sinorhizobium</taxon>
    </lineage>
</organism>
<feature type="compositionally biased region" description="Low complexity" evidence="1">
    <location>
        <begin position="56"/>
        <end position="65"/>
    </location>
</feature>
<evidence type="ECO:0000256" key="2">
    <source>
        <dbReference type="SAM" id="SignalP"/>
    </source>
</evidence>
<dbReference type="PIR" id="E95263">
    <property type="entry name" value="E95263"/>
</dbReference>
<feature type="compositionally biased region" description="Gly residues" evidence="1">
    <location>
        <begin position="86"/>
        <end position="95"/>
    </location>
</feature>
<geneLocation type="plasmid" evidence="3 4">
    <name>pSymA</name>
</geneLocation>
<reference evidence="3 4" key="1">
    <citation type="journal article" date="2001" name="Proc. Natl. Acad. Sci. U.S.A.">
        <title>Nucleotide sequence and predicted functions of the entire Sinorhizobium meliloti pSymA megaplasmid.</title>
        <authorList>
            <person name="Barnett M.J."/>
            <person name="Fisher R.F."/>
            <person name="Jones T."/>
            <person name="Komp C."/>
            <person name="Abola A.P."/>
            <person name="Barloy-Hubler F."/>
            <person name="Bowser L."/>
            <person name="Capela D."/>
            <person name="Galibert F."/>
            <person name="Gouzy J."/>
            <person name="Gurjal M."/>
            <person name="Hong A."/>
            <person name="Huizar L."/>
            <person name="Hyman R.W."/>
            <person name="Kahn D."/>
            <person name="Kahn M.L."/>
            <person name="Kalman S."/>
            <person name="Keating D.H."/>
            <person name="Palm C."/>
            <person name="Peck M.C."/>
            <person name="Surzycki R."/>
            <person name="Wells D.H."/>
            <person name="Yeh K.-C."/>
            <person name="Davis R.W."/>
            <person name="Federspiel N.A."/>
            <person name="Long S.R."/>
        </authorList>
    </citation>
    <scope>NUCLEOTIDE SEQUENCE [LARGE SCALE GENOMIC DNA]</scope>
    <source>
        <strain evidence="3 4">1021</strain>
        <plasmid evidence="4">Plasmid pSymA</plasmid>
    </source>
</reference>
<dbReference type="EnsemblBacteria" id="AAK64671">
    <property type="protein sequence ID" value="AAK64671"/>
    <property type="gene ID" value="SMa0026"/>
</dbReference>
<dbReference type="Proteomes" id="UP000001976">
    <property type="component" value="Plasmid pSymA"/>
</dbReference>
<dbReference type="AlphaFoldDB" id="Q931D1"/>
<evidence type="ECO:0000313" key="4">
    <source>
        <dbReference type="Proteomes" id="UP000001976"/>
    </source>
</evidence>
<dbReference type="PATRIC" id="fig|266834.11.peg.13"/>
<proteinExistence type="predicted"/>
<dbReference type="EMBL" id="AE006469">
    <property type="protein sequence ID" value="AAK64671.1"/>
    <property type="molecule type" value="Genomic_DNA"/>
</dbReference>
<keyword evidence="4" id="KW-1185">Reference proteome</keyword>
<feature type="chain" id="PRO_5004318957" evidence="2">
    <location>
        <begin position="48"/>
        <end position="142"/>
    </location>
</feature>
<feature type="signal peptide" evidence="2">
    <location>
        <begin position="1"/>
        <end position="47"/>
    </location>
</feature>
<feature type="compositionally biased region" description="Polar residues" evidence="1">
    <location>
        <begin position="99"/>
        <end position="112"/>
    </location>
</feature>
<keyword evidence="2" id="KW-0732">Signal</keyword>
<name>Q931D1_RHIME</name>
<gene>
    <name evidence="3" type="ORF">SMa0026</name>
</gene>
<sequence>MEQAFPNIVGGDEKEIAMSNLAPTRPSACVLAAFCLLIALAPNPASAQNTNERADCAAAAGKAEPATPPDRASADGTAPGNSGSTGWTGGTGGAHIGTNPQGATAGSTTWQPPTARGIDLATAPEIPAPETAAPGTQTPTDC</sequence>
<dbReference type="OrthoDB" id="7284384at2"/>
<feature type="compositionally biased region" description="Low complexity" evidence="1">
    <location>
        <begin position="121"/>
        <end position="134"/>
    </location>
</feature>
<accession>Q931D1</accession>
<protein>
    <submittedName>
        <fullName evidence="3">Uncharacterized protein</fullName>
    </submittedName>
</protein>
<evidence type="ECO:0000256" key="1">
    <source>
        <dbReference type="SAM" id="MobiDB-lite"/>
    </source>
</evidence>